<dbReference type="SUPFAM" id="SSF109604">
    <property type="entry name" value="HD-domain/PDEase-like"/>
    <property type="match status" value="1"/>
</dbReference>
<evidence type="ECO:0000256" key="7">
    <source>
        <dbReference type="HAMAP-Rule" id="MF_00277"/>
    </source>
</evidence>
<dbReference type="Proteomes" id="UP000318437">
    <property type="component" value="Unassembled WGS sequence"/>
</dbReference>
<evidence type="ECO:0000313" key="10">
    <source>
        <dbReference type="EMBL" id="TWU22615.1"/>
    </source>
</evidence>
<dbReference type="Gene3D" id="3.30.460.10">
    <property type="entry name" value="Beta Polymerase, domain 2"/>
    <property type="match status" value="1"/>
</dbReference>
<keyword evidence="5 7" id="KW-0460">Magnesium</keyword>
<dbReference type="SUPFAM" id="SSF81593">
    <property type="entry name" value="Nucleotidyltransferase substrate binding subunit/domain"/>
    <property type="match status" value="1"/>
</dbReference>
<dbReference type="PIRSF" id="PIRSF006288">
    <property type="entry name" value="PII_uridyltransf"/>
    <property type="match status" value="1"/>
</dbReference>
<comment type="similarity">
    <text evidence="7">Belongs to the GlnD family.</text>
</comment>
<dbReference type="Pfam" id="PF01966">
    <property type="entry name" value="HD"/>
    <property type="match status" value="1"/>
</dbReference>
<keyword evidence="1 7" id="KW-0808">Transferase</keyword>
<reference evidence="10 11" key="1">
    <citation type="submission" date="2019-02" db="EMBL/GenBank/DDBJ databases">
        <title>Deep-cultivation of Planctomycetes and their phenomic and genomic characterization uncovers novel biology.</title>
        <authorList>
            <person name="Wiegand S."/>
            <person name="Jogler M."/>
            <person name="Boedeker C."/>
            <person name="Pinto D."/>
            <person name="Vollmers J."/>
            <person name="Rivas-Marin E."/>
            <person name="Kohn T."/>
            <person name="Peeters S.H."/>
            <person name="Heuer A."/>
            <person name="Rast P."/>
            <person name="Oberbeckmann S."/>
            <person name="Bunk B."/>
            <person name="Jeske O."/>
            <person name="Meyerdierks A."/>
            <person name="Storesund J.E."/>
            <person name="Kallscheuer N."/>
            <person name="Luecker S."/>
            <person name="Lage O.M."/>
            <person name="Pohl T."/>
            <person name="Merkel B.J."/>
            <person name="Hornburger P."/>
            <person name="Mueller R.-W."/>
            <person name="Bruemmer F."/>
            <person name="Labrenz M."/>
            <person name="Spormann A.M."/>
            <person name="Op Den Camp H."/>
            <person name="Overmann J."/>
            <person name="Amann R."/>
            <person name="Jetten M.S.M."/>
            <person name="Mascher T."/>
            <person name="Medema M.H."/>
            <person name="Devos D.P."/>
            <person name="Kaster A.-K."/>
            <person name="Ovreas L."/>
            <person name="Rohde M."/>
            <person name="Galperin M.Y."/>
            <person name="Jogler C."/>
        </authorList>
    </citation>
    <scope>NUCLEOTIDE SEQUENCE [LARGE SCALE GENOMIC DNA]</scope>
    <source>
        <strain evidence="10 11">Pla144</strain>
    </source>
</reference>
<dbReference type="PANTHER" id="PTHR47320">
    <property type="entry name" value="BIFUNCTIONAL URIDYLYLTRANSFERASE/URIDYLYL-REMOVING ENZYME"/>
    <property type="match status" value="1"/>
</dbReference>
<comment type="caution">
    <text evidence="7">Lacks conserved residue(s) required for the propagation of feature annotation.</text>
</comment>
<dbReference type="EC" id="2.7.7.59" evidence="7"/>
<keyword evidence="6 7" id="KW-0511">Multifunctional enzyme</keyword>
<dbReference type="Pfam" id="PF08335">
    <property type="entry name" value="GlnD_UR_UTase"/>
    <property type="match status" value="1"/>
</dbReference>
<organism evidence="10 11">
    <name type="scientific">Bythopirellula polymerisocia</name>
    <dbReference type="NCBI Taxonomy" id="2528003"/>
    <lineage>
        <taxon>Bacteria</taxon>
        <taxon>Pseudomonadati</taxon>
        <taxon>Planctomycetota</taxon>
        <taxon>Planctomycetia</taxon>
        <taxon>Pirellulales</taxon>
        <taxon>Lacipirellulaceae</taxon>
        <taxon>Bythopirellula</taxon>
    </lineage>
</organism>
<comment type="function">
    <text evidence="7">Modifies, by uridylylation and deuridylylation, the PII regulatory proteins (GlnB and homologs), in response to the nitrogen status of the cell that GlnD senses through the glutamine level. Under low glutamine levels, catalyzes the conversion of the PII proteins and UTP to PII-UMP and PPi, while under higher glutamine levels, GlnD hydrolyzes PII-UMP to PII and UMP (deuridylylation). Thus, controls uridylylation state and activity of the PII proteins, and plays an important role in the regulation of nitrogen metabolism.</text>
</comment>
<dbReference type="GO" id="GO:0008773">
    <property type="term" value="F:[protein-PII] uridylyltransferase activity"/>
    <property type="evidence" value="ECO:0007669"/>
    <property type="project" value="UniProtKB-UniRule"/>
</dbReference>
<comment type="domain">
    <text evidence="7">Has four distinct domains: an N-terminal nucleotidyltransferase (NT) domain responsible for UTase activity, a central HD domain that encodes UR activity, and two C-terminal ACT domains that seem to have a role in glutamine sensing.</text>
</comment>
<dbReference type="InterPro" id="IPR010043">
    <property type="entry name" value="UTase/UR"/>
</dbReference>
<dbReference type="InterPro" id="IPR006674">
    <property type="entry name" value="HD_domain"/>
</dbReference>
<evidence type="ECO:0000256" key="2">
    <source>
        <dbReference type="ARBA" id="ARBA00022695"/>
    </source>
</evidence>
<dbReference type="HAMAP" id="MF_00277">
    <property type="entry name" value="PII_uridylyl_transf"/>
    <property type="match status" value="1"/>
</dbReference>
<keyword evidence="4 7" id="KW-0378">Hydrolase</keyword>
<evidence type="ECO:0000313" key="11">
    <source>
        <dbReference type="Proteomes" id="UP000318437"/>
    </source>
</evidence>
<dbReference type="GO" id="GO:0008081">
    <property type="term" value="F:phosphoric diester hydrolase activity"/>
    <property type="evidence" value="ECO:0007669"/>
    <property type="project" value="UniProtKB-UniRule"/>
</dbReference>
<dbReference type="InterPro" id="IPR013546">
    <property type="entry name" value="PII_UdlTrfase/GS_AdlTrfase"/>
</dbReference>
<dbReference type="InterPro" id="IPR043519">
    <property type="entry name" value="NT_sf"/>
</dbReference>
<dbReference type="CDD" id="cd00077">
    <property type="entry name" value="HDc"/>
    <property type="match status" value="1"/>
</dbReference>
<dbReference type="SUPFAM" id="SSF81301">
    <property type="entry name" value="Nucleotidyltransferase"/>
    <property type="match status" value="1"/>
</dbReference>
<dbReference type="PROSITE" id="PS51671">
    <property type="entry name" value="ACT"/>
    <property type="match status" value="1"/>
</dbReference>
<dbReference type="CDD" id="cd04899">
    <property type="entry name" value="ACT_ACR-UUR-like_2"/>
    <property type="match status" value="1"/>
</dbReference>
<evidence type="ECO:0000259" key="9">
    <source>
        <dbReference type="PROSITE" id="PS51831"/>
    </source>
</evidence>
<gene>
    <name evidence="7 10" type="primary">glnD</name>
    <name evidence="10" type="ORF">Pla144_40750</name>
</gene>
<dbReference type="EC" id="3.1.4.-" evidence="7"/>
<dbReference type="OrthoDB" id="9758038at2"/>
<feature type="domain" description="HD" evidence="9">
    <location>
        <begin position="455"/>
        <end position="572"/>
    </location>
</feature>
<evidence type="ECO:0000256" key="3">
    <source>
        <dbReference type="ARBA" id="ARBA00022737"/>
    </source>
</evidence>
<evidence type="ECO:0000256" key="6">
    <source>
        <dbReference type="ARBA" id="ARBA00023268"/>
    </source>
</evidence>
<dbReference type="CDD" id="cd05401">
    <property type="entry name" value="NT_GlnE_GlnD_like"/>
    <property type="match status" value="1"/>
</dbReference>
<dbReference type="RefSeq" id="WP_146452382.1">
    <property type="nucleotide sequence ID" value="NZ_SJPS01000007.1"/>
</dbReference>
<comment type="catalytic activity">
    <reaction evidence="7">
        <text>[protein-PII]-L-tyrosine + UTP = [protein-PII]-uridylyl-L-tyrosine + diphosphate</text>
        <dbReference type="Rhea" id="RHEA:13673"/>
        <dbReference type="Rhea" id="RHEA-COMP:12147"/>
        <dbReference type="Rhea" id="RHEA-COMP:12148"/>
        <dbReference type="ChEBI" id="CHEBI:33019"/>
        <dbReference type="ChEBI" id="CHEBI:46398"/>
        <dbReference type="ChEBI" id="CHEBI:46858"/>
        <dbReference type="ChEBI" id="CHEBI:90602"/>
        <dbReference type="EC" id="2.7.7.59"/>
    </reaction>
</comment>
<keyword evidence="2 7" id="KW-0548">Nucleotidyltransferase</keyword>
<dbReference type="SMART" id="SM00471">
    <property type="entry name" value="HDc"/>
    <property type="match status" value="1"/>
</dbReference>
<dbReference type="PANTHER" id="PTHR47320:SF1">
    <property type="entry name" value="BIFUNCTIONAL URIDYLYLTRANSFERASE_URIDYLYL-REMOVING ENZYME"/>
    <property type="match status" value="1"/>
</dbReference>
<comment type="catalytic activity">
    <reaction evidence="7">
        <text>[protein-PII]-uridylyl-L-tyrosine + H2O = [protein-PII]-L-tyrosine + UMP + H(+)</text>
        <dbReference type="Rhea" id="RHEA:48600"/>
        <dbReference type="Rhea" id="RHEA-COMP:12147"/>
        <dbReference type="Rhea" id="RHEA-COMP:12148"/>
        <dbReference type="ChEBI" id="CHEBI:15377"/>
        <dbReference type="ChEBI" id="CHEBI:15378"/>
        <dbReference type="ChEBI" id="CHEBI:46858"/>
        <dbReference type="ChEBI" id="CHEBI:57865"/>
        <dbReference type="ChEBI" id="CHEBI:90602"/>
    </reaction>
</comment>
<evidence type="ECO:0000256" key="1">
    <source>
        <dbReference type="ARBA" id="ARBA00022679"/>
    </source>
</evidence>
<dbReference type="Pfam" id="PF24931">
    <property type="entry name" value="ACT_ACR9_3rd"/>
    <property type="match status" value="1"/>
</dbReference>
<feature type="region of interest" description="Uridylyltransferase" evidence="7">
    <location>
        <begin position="1"/>
        <end position="338"/>
    </location>
</feature>
<dbReference type="AlphaFoldDB" id="A0A5C6CF35"/>
<dbReference type="Gene3D" id="1.10.3090.10">
    <property type="entry name" value="cca-adding enzyme, domain 2"/>
    <property type="match status" value="1"/>
</dbReference>
<dbReference type="InterPro" id="IPR003607">
    <property type="entry name" value="HD/PDEase_dom"/>
</dbReference>
<keyword evidence="3" id="KW-0677">Repeat</keyword>
<protein>
    <recommendedName>
        <fullName evidence="7">Bifunctional uridylyltransferase/uridylyl-removing enzyme</fullName>
        <shortName evidence="7">UTase/UR</shortName>
    </recommendedName>
    <alternativeName>
        <fullName evidence="7">Bifunctional [protein-PII] modification enzyme</fullName>
    </alternativeName>
    <alternativeName>
        <fullName evidence="7">Bifunctional nitrogen sensor protein</fullName>
    </alternativeName>
    <domain>
        <recommendedName>
            <fullName evidence="7">[Protein-PII] uridylyltransferase</fullName>
            <shortName evidence="7">PII uridylyltransferase</shortName>
            <shortName evidence="7">UTase</shortName>
            <ecNumber evidence="7">2.7.7.59</ecNumber>
        </recommendedName>
    </domain>
    <domain>
        <recommendedName>
            <fullName evidence="7">[Protein-PII]-UMP uridylyl-removing enzyme</fullName>
            <shortName evidence="7">UR</shortName>
            <ecNumber evidence="7">3.1.4.-</ecNumber>
        </recommendedName>
    </domain>
</protein>
<evidence type="ECO:0000259" key="8">
    <source>
        <dbReference type="PROSITE" id="PS51671"/>
    </source>
</evidence>
<sequence length="875" mass="98709">MSESSPSGDLLAELRQELDQRRAEIREVHQRGLSGAQVSAKLATLLDTILIRLLDATLSEASGPRAATLSSHLSVVCLGSHGRRQCSPFSDVDLMFLYKGMSRNEVAELLRPMTQGVFDIGLDLGSSIRKPAEAVQLAREDTVICTSLIDARFLKGDRTLFEEFRLGFEKMAKRYSKSLCKSFLEARAEERNQYGESVYLLEPHVKRSRGGIRDINLLRWLGFAEFGESDPDRLHLLGAMSKFDHHRLLSSSEYLLRLRNEMHFHAGAASDMLDRAEQLRIADWLGFQQRSGLLPVEQFMRDYFRHTNHIWQMVRRREASLLSVSTASRVLDPLFGKTVDGDFRVGMKHISATPAGLARVRTDLREVLQLVELSAREEKPLDQPTYSALLLAAPDFPEQVSVEVRQAFYEMLADCDSVGRLLALLHELGYLEKLVPAMQHARYLLQFNQYHKYTVDEHSLRAVREAASFANSEDTLGQAYREVQDKRVLHMALLLHDLGKGFEEDHSEVGRRIAEETAELFQLDEQSAQDIVFLVHKHLVMSHLTFRRDTSDIRVLEGFARQIGNEERLRMLYVMTCADLAAVGPDVLTDWKRDVLADVYLKASKFLRVEDSTDFRAILTAQTAAVLQALTHEQRGDEWYVRQLEALPASQLVSQDPQTIVQTLARLRPLAEGAADAWCQYNPETKVLECFAGVSRGLGRGVFSSMAGALSSEGLEILAADVDVLGDDLLILRFTATESQATSPTTPDRLAKLSKNMLGSLESDQPPQFRRVWGQEQEEASKKLTDMTNEVRIDTSLSAAFTIIEVFTFDRTGLLYSLARKLHDLGMSIRHAKIGTFIDQVVDVFYVTNREGRKVTDEGTLGHLKHELMQVIEEE</sequence>
<keyword evidence="11" id="KW-1185">Reference proteome</keyword>
<evidence type="ECO:0000256" key="5">
    <source>
        <dbReference type="ARBA" id="ARBA00022842"/>
    </source>
</evidence>
<dbReference type="PROSITE" id="PS51831">
    <property type="entry name" value="HD"/>
    <property type="match status" value="1"/>
</dbReference>
<evidence type="ECO:0000256" key="4">
    <source>
        <dbReference type="ARBA" id="ARBA00022801"/>
    </source>
</evidence>
<comment type="activity regulation">
    <text evidence="7">Uridylyltransferase (UTase) activity is inhibited by glutamine, while glutamine activates uridylyl-removing (UR) activity.</text>
</comment>
<feature type="domain" description="ACT" evidence="8">
    <location>
        <begin position="803"/>
        <end position="875"/>
    </location>
</feature>
<dbReference type="EMBL" id="SJPS01000007">
    <property type="protein sequence ID" value="TWU22615.1"/>
    <property type="molecule type" value="Genomic_DNA"/>
</dbReference>
<dbReference type="InterPro" id="IPR045865">
    <property type="entry name" value="ACT-like_dom_sf"/>
</dbReference>
<accession>A0A5C6CF35</accession>
<dbReference type="GO" id="GO:0006808">
    <property type="term" value="P:regulation of nitrogen utilization"/>
    <property type="evidence" value="ECO:0007669"/>
    <property type="project" value="UniProtKB-UniRule"/>
</dbReference>
<dbReference type="InterPro" id="IPR002912">
    <property type="entry name" value="ACT_dom"/>
</dbReference>
<name>A0A5C6CF35_9BACT</name>
<dbReference type="SUPFAM" id="SSF55021">
    <property type="entry name" value="ACT-like"/>
    <property type="match status" value="1"/>
</dbReference>
<proteinExistence type="inferred from homology"/>
<comment type="caution">
    <text evidence="10">The sequence shown here is derived from an EMBL/GenBank/DDBJ whole genome shotgun (WGS) entry which is preliminary data.</text>
</comment>
<comment type="cofactor">
    <cofactor evidence="7">
        <name>Mg(2+)</name>
        <dbReference type="ChEBI" id="CHEBI:18420"/>
    </cofactor>
</comment>